<proteinExistence type="inferred from homology"/>
<dbReference type="GO" id="GO:0005886">
    <property type="term" value="C:plasma membrane"/>
    <property type="evidence" value="ECO:0007669"/>
    <property type="project" value="UniProtKB-SubCell"/>
</dbReference>
<dbReference type="EMBL" id="CP119311">
    <property type="protein sequence ID" value="WEK34149.1"/>
    <property type="molecule type" value="Genomic_DNA"/>
</dbReference>
<feature type="transmembrane region" description="Helical" evidence="1">
    <location>
        <begin position="143"/>
        <end position="162"/>
    </location>
</feature>
<feature type="transmembrane region" description="Helical" evidence="1">
    <location>
        <begin position="56"/>
        <end position="75"/>
    </location>
</feature>
<dbReference type="Pfam" id="PF02592">
    <property type="entry name" value="Vut_1"/>
    <property type="match status" value="1"/>
</dbReference>
<comment type="function">
    <text evidence="1">Involved in the import of queuosine (Q) precursors, required for Q precursor salvage.</text>
</comment>
<keyword evidence="1" id="KW-0472">Membrane</keyword>
<dbReference type="AlphaFoldDB" id="A0AAJ5WN28"/>
<feature type="transmembrane region" description="Helical" evidence="1">
    <location>
        <begin position="12"/>
        <end position="36"/>
    </location>
</feature>
<sequence length="258" mass="28803">MIHTIIRDKSTRLFLILGGFFIANAILAEVIGVKIFSLEDTLGFEKANFSLLGEGGLSYDLTVGVLTWPMVFVMTDIINEYYGVRGIRFLSVVAAALIAFSFFVFYFAIHTSPAPWWTSSQSASGVPDMQAAYNQVLGQGMNIIVASLTAFILGQLTDASIFRLIKKATGEKYIWMRATLSTLVSQLIDTVVVLYIYLYLSQGFSFPKVTAIILVNYTYKFVIAILLTPVIYGVHWWIERYLGKQLAADMKRSAMGQH</sequence>
<protein>
    <recommendedName>
        <fullName evidence="1">Probable queuosine precursor transporter</fullName>
        <shortName evidence="1">Q precursor transporter</shortName>
    </recommendedName>
</protein>
<keyword evidence="1" id="KW-0813">Transport</keyword>
<dbReference type="InterPro" id="IPR003744">
    <property type="entry name" value="YhhQ"/>
</dbReference>
<feature type="transmembrane region" description="Helical" evidence="1">
    <location>
        <begin position="174"/>
        <end position="197"/>
    </location>
</feature>
<dbReference type="NCBIfam" id="TIGR00697">
    <property type="entry name" value="queuosine precursor transporter"/>
    <property type="match status" value="1"/>
</dbReference>
<keyword evidence="1" id="KW-1133">Transmembrane helix</keyword>
<comment type="similarity">
    <text evidence="1">Belongs to the vitamin uptake transporter (VUT/ECF) (TC 2.A.88) family. Q precursor transporter subfamily.</text>
</comment>
<evidence type="ECO:0000313" key="3">
    <source>
        <dbReference type="Proteomes" id="UP001220610"/>
    </source>
</evidence>
<feature type="transmembrane region" description="Helical" evidence="1">
    <location>
        <begin position="87"/>
        <end position="109"/>
    </location>
</feature>
<evidence type="ECO:0000313" key="2">
    <source>
        <dbReference type="EMBL" id="WEK34149.1"/>
    </source>
</evidence>
<keyword evidence="1" id="KW-1003">Cell membrane</keyword>
<dbReference type="PANTHER" id="PTHR34300:SF2">
    <property type="entry name" value="QUEUOSINE PRECURSOR TRANSPORTER-RELATED"/>
    <property type="match status" value="1"/>
</dbReference>
<name>A0AAJ5WN28_9BACT</name>
<dbReference type="HAMAP" id="MF_02088">
    <property type="entry name" value="Q_prec_transport"/>
    <property type="match status" value="1"/>
</dbReference>
<comment type="subcellular location">
    <subcellularLocation>
        <location evidence="1">Cell membrane</location>
        <topology evidence="1">Multi-pass membrane protein</topology>
    </subcellularLocation>
</comment>
<gene>
    <name evidence="2" type="ORF">P0Y53_16800</name>
</gene>
<evidence type="ECO:0000256" key="1">
    <source>
        <dbReference type="HAMAP-Rule" id="MF_02088"/>
    </source>
</evidence>
<dbReference type="PANTHER" id="PTHR34300">
    <property type="entry name" value="QUEUOSINE PRECURSOR TRANSPORTER-RELATED"/>
    <property type="match status" value="1"/>
</dbReference>
<keyword evidence="1" id="KW-0812">Transmembrane</keyword>
<feature type="transmembrane region" description="Helical" evidence="1">
    <location>
        <begin position="217"/>
        <end position="238"/>
    </location>
</feature>
<reference evidence="2" key="1">
    <citation type="submission" date="2023-03" db="EMBL/GenBank/DDBJ databases">
        <title>Andean soil-derived lignocellulolytic bacterial consortium as a source of novel taxa and putative plastic-active enzymes.</title>
        <authorList>
            <person name="Diaz-Garcia L."/>
            <person name="Chuvochina M."/>
            <person name="Feuerriegel G."/>
            <person name="Bunk B."/>
            <person name="Sproer C."/>
            <person name="Streit W.R."/>
            <person name="Rodriguez L.M."/>
            <person name="Overmann J."/>
            <person name="Jimenez D.J."/>
        </authorList>
    </citation>
    <scope>NUCLEOTIDE SEQUENCE</scope>
    <source>
        <strain evidence="2">MAG 7</strain>
    </source>
</reference>
<accession>A0AAJ5WN28</accession>
<dbReference type="GO" id="GO:0022857">
    <property type="term" value="F:transmembrane transporter activity"/>
    <property type="evidence" value="ECO:0007669"/>
    <property type="project" value="UniProtKB-UniRule"/>
</dbReference>
<dbReference type="Proteomes" id="UP001220610">
    <property type="component" value="Chromosome"/>
</dbReference>
<organism evidence="2 3">
    <name type="scientific">Candidatus Pseudobacter hemicellulosilyticus</name>
    <dbReference type="NCBI Taxonomy" id="3121375"/>
    <lineage>
        <taxon>Bacteria</taxon>
        <taxon>Pseudomonadati</taxon>
        <taxon>Bacteroidota</taxon>
        <taxon>Chitinophagia</taxon>
        <taxon>Chitinophagales</taxon>
        <taxon>Chitinophagaceae</taxon>
        <taxon>Pseudobacter</taxon>
    </lineage>
</organism>